<name>A0A943BN33_9ACTN</name>
<proteinExistence type="predicted"/>
<organism evidence="1 2">
    <name type="scientific">Collinsella intestinalis</name>
    <dbReference type="NCBI Taxonomy" id="147207"/>
    <lineage>
        <taxon>Bacteria</taxon>
        <taxon>Bacillati</taxon>
        <taxon>Actinomycetota</taxon>
        <taxon>Coriobacteriia</taxon>
        <taxon>Coriobacteriales</taxon>
        <taxon>Coriobacteriaceae</taxon>
        <taxon>Collinsella</taxon>
    </lineage>
</organism>
<dbReference type="EMBL" id="JAGZJA010000001">
    <property type="protein sequence ID" value="MBS5146165.1"/>
    <property type="molecule type" value="Genomic_DNA"/>
</dbReference>
<reference evidence="1" key="1">
    <citation type="submission" date="2021-02" db="EMBL/GenBank/DDBJ databases">
        <title>Infant gut strain persistence is associated with maternal origin, phylogeny, and functional potential including surface adhesion and iron acquisition.</title>
        <authorList>
            <person name="Lou Y.C."/>
        </authorList>
    </citation>
    <scope>NUCLEOTIDE SEQUENCE</scope>
    <source>
        <strain evidence="1">L3_128_245G1_dasL3_128_245G1_concoct_49</strain>
    </source>
</reference>
<evidence type="ECO:0000313" key="2">
    <source>
        <dbReference type="Proteomes" id="UP000738879"/>
    </source>
</evidence>
<dbReference type="Proteomes" id="UP000738879">
    <property type="component" value="Unassembled WGS sequence"/>
</dbReference>
<comment type="caution">
    <text evidence="1">The sequence shown here is derived from an EMBL/GenBank/DDBJ whole genome shotgun (WGS) entry which is preliminary data.</text>
</comment>
<accession>A0A943BN33</accession>
<protein>
    <submittedName>
        <fullName evidence="1">Uncharacterized protein</fullName>
    </submittedName>
</protein>
<dbReference type="AlphaFoldDB" id="A0A943BN33"/>
<gene>
    <name evidence="1" type="ORF">KHY67_00435</name>
</gene>
<evidence type="ECO:0000313" key="1">
    <source>
        <dbReference type="EMBL" id="MBS5146165.1"/>
    </source>
</evidence>
<sequence length="91" mass="10312">MVELTREAVVSYLLQLERFEKPEGITVWIANNNLAESRIAGCDLKELYRHLDALASDGLISYMKTYANPIDEFGYGFPTREIVLSDELLNG</sequence>